<evidence type="ECO:0000256" key="2">
    <source>
        <dbReference type="ARBA" id="ARBA00023140"/>
    </source>
</evidence>
<accession>A0A183B1U5</accession>
<organism evidence="7">
    <name type="scientific">Echinostoma caproni</name>
    <dbReference type="NCBI Taxonomy" id="27848"/>
    <lineage>
        <taxon>Eukaryota</taxon>
        <taxon>Metazoa</taxon>
        <taxon>Spiralia</taxon>
        <taxon>Lophotrochozoa</taxon>
        <taxon>Platyhelminthes</taxon>
        <taxon>Trematoda</taxon>
        <taxon>Digenea</taxon>
        <taxon>Plagiorchiida</taxon>
        <taxon>Echinostomata</taxon>
        <taxon>Echinostomatoidea</taxon>
        <taxon>Echinostomatidae</taxon>
        <taxon>Echinostoma</taxon>
    </lineage>
</organism>
<feature type="compositionally biased region" description="Basic and acidic residues" evidence="4">
    <location>
        <begin position="14"/>
        <end position="32"/>
    </location>
</feature>
<protein>
    <submittedName>
        <fullName evidence="7">ClpP/crotonase</fullName>
    </submittedName>
</protein>
<evidence type="ECO:0000256" key="1">
    <source>
        <dbReference type="ARBA" id="ARBA00004275"/>
    </source>
</evidence>
<evidence type="ECO:0000256" key="3">
    <source>
        <dbReference type="ARBA" id="ARBA00023235"/>
    </source>
</evidence>
<comment type="subcellular location">
    <subcellularLocation>
        <location evidence="1">Peroxisome</location>
    </subcellularLocation>
</comment>
<evidence type="ECO:0000256" key="4">
    <source>
        <dbReference type="SAM" id="MobiDB-lite"/>
    </source>
</evidence>
<sequence>MDGEPLKRVRKSRKENSNDRKEIMKQQPDDAKATAGWKFKTVRRSTGWPYVEKEEAQSQYVKLISDLVANESDVPKSDSVPITESGDGLDCFLDRGVLTLRLNRPEKKNAITPKMYRMWTEKLSYASSDFEVKLVVVTGTGDYFSSGNDLTTFLKPIQSGVSIAQVAREGRDILREFVASFIDCTKPLIACVNGPAVGISVTTLGLYDLVLAADNAHPLDTLSHHWFNSTTVRHLSRARILEYVYSGSVYA</sequence>
<dbReference type="Gene3D" id="3.90.226.10">
    <property type="entry name" value="2-enoyl-CoA Hydratase, Chain A, domain 1"/>
    <property type="match status" value="1"/>
</dbReference>
<dbReference type="EMBL" id="UZAN01054497">
    <property type="protein sequence ID" value="VDP90453.1"/>
    <property type="molecule type" value="Genomic_DNA"/>
</dbReference>
<dbReference type="CDD" id="cd06558">
    <property type="entry name" value="crotonase-like"/>
    <property type="match status" value="1"/>
</dbReference>
<dbReference type="AlphaFoldDB" id="A0A183B1U5"/>
<reference evidence="7" key="1">
    <citation type="submission" date="2016-06" db="UniProtKB">
        <authorList>
            <consortium name="WormBaseParasite"/>
        </authorList>
    </citation>
    <scope>IDENTIFICATION</scope>
</reference>
<dbReference type="OrthoDB" id="409763at2759"/>
<proteinExistence type="predicted"/>
<dbReference type="Pfam" id="PF00378">
    <property type="entry name" value="ECH_1"/>
    <property type="match status" value="1"/>
</dbReference>
<keyword evidence="2" id="KW-0576">Peroxisome</keyword>
<keyword evidence="6" id="KW-1185">Reference proteome</keyword>
<dbReference type="GO" id="GO:0005777">
    <property type="term" value="C:peroxisome"/>
    <property type="evidence" value="ECO:0007669"/>
    <property type="project" value="UniProtKB-SubCell"/>
</dbReference>
<dbReference type="GO" id="GO:0004165">
    <property type="term" value="F:delta(3)-delta(2)-enoyl-CoA isomerase activity"/>
    <property type="evidence" value="ECO:0007669"/>
    <property type="project" value="UniProtKB-ARBA"/>
</dbReference>
<dbReference type="Proteomes" id="UP000272942">
    <property type="component" value="Unassembled WGS sequence"/>
</dbReference>
<evidence type="ECO:0000313" key="6">
    <source>
        <dbReference type="Proteomes" id="UP000272942"/>
    </source>
</evidence>
<reference evidence="5 6" key="2">
    <citation type="submission" date="2018-11" db="EMBL/GenBank/DDBJ databases">
        <authorList>
            <consortium name="Pathogen Informatics"/>
        </authorList>
    </citation>
    <scope>NUCLEOTIDE SEQUENCE [LARGE SCALE GENOMIC DNA]</scope>
    <source>
        <strain evidence="5 6">Egypt</strain>
    </source>
</reference>
<evidence type="ECO:0000313" key="5">
    <source>
        <dbReference type="EMBL" id="VDP90453.1"/>
    </source>
</evidence>
<dbReference type="InterPro" id="IPR001753">
    <property type="entry name" value="Enoyl-CoA_hydra/iso"/>
</dbReference>
<dbReference type="PANTHER" id="PTHR43684">
    <property type="match status" value="1"/>
</dbReference>
<feature type="region of interest" description="Disordered" evidence="4">
    <location>
        <begin position="1"/>
        <end position="36"/>
    </location>
</feature>
<dbReference type="PANTHER" id="PTHR43684:SF1">
    <property type="entry name" value="ENOYL-COA DELTA ISOMERASE 2"/>
    <property type="match status" value="1"/>
</dbReference>
<keyword evidence="3" id="KW-0413">Isomerase</keyword>
<name>A0A183B1U5_9TREM</name>
<evidence type="ECO:0000313" key="7">
    <source>
        <dbReference type="WBParaSite" id="ECPE_0001321901-mRNA-1"/>
    </source>
</evidence>
<dbReference type="SUPFAM" id="SSF52096">
    <property type="entry name" value="ClpP/crotonase"/>
    <property type="match status" value="1"/>
</dbReference>
<dbReference type="WBParaSite" id="ECPE_0001321901-mRNA-1">
    <property type="protein sequence ID" value="ECPE_0001321901-mRNA-1"/>
    <property type="gene ID" value="ECPE_0001321901"/>
</dbReference>
<gene>
    <name evidence="5" type="ORF">ECPE_LOCUS13181</name>
</gene>
<dbReference type="InterPro" id="IPR051053">
    <property type="entry name" value="ECH/Chromodomain_protein"/>
</dbReference>
<dbReference type="InterPro" id="IPR029045">
    <property type="entry name" value="ClpP/crotonase-like_dom_sf"/>
</dbReference>